<gene>
    <name evidence="2" type="ORF">SU60_20120</name>
</gene>
<name>A0A0C3I2N7_9VIBR</name>
<keyword evidence="1" id="KW-1133">Transmembrane helix</keyword>
<dbReference type="EMBL" id="JXOK01000082">
    <property type="protein sequence ID" value="KIN09355.1"/>
    <property type="molecule type" value="Genomic_DNA"/>
</dbReference>
<keyword evidence="1" id="KW-0472">Membrane</keyword>
<reference evidence="2 3" key="1">
    <citation type="submission" date="2015-01" db="EMBL/GenBank/DDBJ databases">
        <title>Draft genome of Vibrio mytili type strain CAIM 528.</title>
        <authorList>
            <person name="Gonzalez-Castillo A."/>
            <person name="Gomez-Gil B."/>
            <person name="Enciso-Ibarra J."/>
        </authorList>
    </citation>
    <scope>NUCLEOTIDE SEQUENCE [LARGE SCALE GENOMIC DNA]</scope>
    <source>
        <strain evidence="2 3">CAIM 528</strain>
    </source>
</reference>
<sequence>MDESSIKDVLLKSWELTQNIAKNNAETAWKVRMWGVAIWSALIAYAFKNNSCEIVLLSGFILMPIAWFEFGIRTVEYKLISRSHEIENSINSLFLGGEFVPPTEGVKIKIDPPSLSDYLLLFDKRRWLVWGPYLALFISSILALLVVLNKVPTPVA</sequence>
<evidence type="ECO:0000256" key="1">
    <source>
        <dbReference type="SAM" id="Phobius"/>
    </source>
</evidence>
<keyword evidence="1" id="KW-0812">Transmembrane</keyword>
<evidence type="ECO:0000313" key="2">
    <source>
        <dbReference type="EMBL" id="KIN09355.1"/>
    </source>
</evidence>
<proteinExistence type="predicted"/>
<dbReference type="OrthoDB" id="6213930at2"/>
<keyword evidence="3" id="KW-1185">Reference proteome</keyword>
<feature type="transmembrane region" description="Helical" evidence="1">
    <location>
        <begin position="127"/>
        <end position="148"/>
    </location>
</feature>
<comment type="caution">
    <text evidence="2">The sequence shown here is derived from an EMBL/GenBank/DDBJ whole genome shotgun (WGS) entry which is preliminary data.</text>
</comment>
<feature type="transmembrane region" description="Helical" evidence="1">
    <location>
        <begin position="54"/>
        <end position="72"/>
    </location>
</feature>
<dbReference type="STRING" id="50718.SU60_20120"/>
<organism evidence="2 3">
    <name type="scientific">Vibrio mytili</name>
    <dbReference type="NCBI Taxonomy" id="50718"/>
    <lineage>
        <taxon>Bacteria</taxon>
        <taxon>Pseudomonadati</taxon>
        <taxon>Pseudomonadota</taxon>
        <taxon>Gammaproteobacteria</taxon>
        <taxon>Vibrionales</taxon>
        <taxon>Vibrionaceae</taxon>
        <taxon>Vibrio</taxon>
    </lineage>
</organism>
<dbReference type="AlphaFoldDB" id="A0A0C3I2N7"/>
<dbReference type="RefSeq" id="WP_041157087.1">
    <property type="nucleotide sequence ID" value="NZ_CBCRVP010000018.1"/>
</dbReference>
<evidence type="ECO:0000313" key="3">
    <source>
        <dbReference type="Proteomes" id="UP000031977"/>
    </source>
</evidence>
<feature type="transmembrane region" description="Helical" evidence="1">
    <location>
        <begin position="31"/>
        <end position="48"/>
    </location>
</feature>
<dbReference type="Proteomes" id="UP000031977">
    <property type="component" value="Unassembled WGS sequence"/>
</dbReference>
<protein>
    <submittedName>
        <fullName evidence="2">Uncharacterized protein</fullName>
    </submittedName>
</protein>
<accession>A0A0C3I2N7</accession>